<organism evidence="3 4">
    <name type="scientific">Paenibacillus arenilitoris</name>
    <dbReference type="NCBI Taxonomy" id="2772299"/>
    <lineage>
        <taxon>Bacteria</taxon>
        <taxon>Bacillati</taxon>
        <taxon>Bacillota</taxon>
        <taxon>Bacilli</taxon>
        <taxon>Bacillales</taxon>
        <taxon>Paenibacillaceae</taxon>
        <taxon>Paenibacillus</taxon>
    </lineage>
</organism>
<evidence type="ECO:0000259" key="2">
    <source>
        <dbReference type="Pfam" id="PF05569"/>
    </source>
</evidence>
<accession>A0A927CSJ1</accession>
<reference evidence="3" key="1">
    <citation type="submission" date="2020-09" db="EMBL/GenBank/DDBJ databases">
        <title>A novel bacterium of genus Paenibacillus, isolated from South China Sea.</title>
        <authorList>
            <person name="Huang H."/>
            <person name="Mo K."/>
            <person name="Hu Y."/>
        </authorList>
    </citation>
    <scope>NUCLEOTIDE SEQUENCE</scope>
    <source>
        <strain evidence="3">IB182493</strain>
    </source>
</reference>
<feature type="transmembrane region" description="Helical" evidence="1">
    <location>
        <begin position="55"/>
        <end position="80"/>
    </location>
</feature>
<dbReference type="RefSeq" id="WP_190864589.1">
    <property type="nucleotide sequence ID" value="NZ_JACXIY010000027.1"/>
</dbReference>
<evidence type="ECO:0000313" key="3">
    <source>
        <dbReference type="EMBL" id="MBD2871106.1"/>
    </source>
</evidence>
<keyword evidence="4" id="KW-1185">Reference proteome</keyword>
<comment type="caution">
    <text evidence="3">The sequence shown here is derived from an EMBL/GenBank/DDBJ whole genome shotgun (WGS) entry which is preliminary data.</text>
</comment>
<proteinExistence type="predicted"/>
<dbReference type="Pfam" id="PF05569">
    <property type="entry name" value="Peptidase_M56"/>
    <property type="match status" value="1"/>
</dbReference>
<dbReference type="PANTHER" id="PTHR34978">
    <property type="entry name" value="POSSIBLE SENSOR-TRANSDUCER PROTEIN BLAR"/>
    <property type="match status" value="1"/>
</dbReference>
<name>A0A927CSJ1_9BACL</name>
<dbReference type="InterPro" id="IPR052173">
    <property type="entry name" value="Beta-lactam_resp_regulator"/>
</dbReference>
<keyword evidence="1" id="KW-0812">Transmembrane</keyword>
<keyword evidence="1" id="KW-0472">Membrane</keyword>
<gene>
    <name evidence="3" type="ORF">IDH41_21200</name>
</gene>
<dbReference type="EMBL" id="JACXIY010000027">
    <property type="protein sequence ID" value="MBD2871106.1"/>
    <property type="molecule type" value="Genomic_DNA"/>
</dbReference>
<evidence type="ECO:0000313" key="4">
    <source>
        <dbReference type="Proteomes" id="UP000632125"/>
    </source>
</evidence>
<evidence type="ECO:0000256" key="1">
    <source>
        <dbReference type="SAM" id="Phobius"/>
    </source>
</evidence>
<dbReference type="CDD" id="cd07326">
    <property type="entry name" value="M56_BlaR1_MecR1_like"/>
    <property type="match status" value="1"/>
</dbReference>
<dbReference type="AlphaFoldDB" id="A0A927CSJ1"/>
<dbReference type="Proteomes" id="UP000632125">
    <property type="component" value="Unassembled WGS sequence"/>
</dbReference>
<dbReference type="InterPro" id="IPR008756">
    <property type="entry name" value="Peptidase_M56"/>
</dbReference>
<feature type="domain" description="Peptidase M56" evidence="2">
    <location>
        <begin position="77"/>
        <end position="245"/>
    </location>
</feature>
<keyword evidence="1" id="KW-1133">Transmembrane helix</keyword>
<protein>
    <submittedName>
        <fullName evidence="3">M56 family metallopeptidase</fullName>
    </submittedName>
</protein>
<dbReference type="Gene3D" id="3.30.2010.10">
    <property type="entry name" value="Metalloproteases ('zincins'), catalytic domain"/>
    <property type="match status" value="1"/>
</dbReference>
<dbReference type="PANTHER" id="PTHR34978:SF3">
    <property type="entry name" value="SLR0241 PROTEIN"/>
    <property type="match status" value="1"/>
</dbReference>
<feature type="transmembrane region" description="Helical" evidence="1">
    <location>
        <begin position="9"/>
        <end position="28"/>
    </location>
</feature>
<sequence length="281" mass="31527">MWKRRSKALIMSSTAISLFIMIQMGMYVTEKLSGVALRNVFDHCTSLLQKIGMPWLAFAVDLLVATTPLLAVALLGNQLYLSRRAYRKLSALRNEALAADLNEAYSGGKDEILVVSHPDPIALTMGFVRPRIVLSTGLIQLLDEGELEALIRHEQFHLIHRDPLKTFLMVVCSAVIWYVPILKWSRKQYTAAREVLADAYAIDATGSAEHLGSALLKLLRNNRTKRYPFAYASFAESSINYRIKHLIDPQAEYAFRLPVKRTMLSLQVVAALSVLLIGELL</sequence>